<accession>A0A4Y2BTK2</accession>
<keyword evidence="2" id="KW-1185">Reference proteome</keyword>
<reference evidence="1 2" key="1">
    <citation type="journal article" date="2019" name="Sci. Rep.">
        <title>Orb-weaving spider Araneus ventricosus genome elucidates the spidroin gene catalogue.</title>
        <authorList>
            <person name="Kono N."/>
            <person name="Nakamura H."/>
            <person name="Ohtoshi R."/>
            <person name="Moran D.A.P."/>
            <person name="Shinohara A."/>
            <person name="Yoshida Y."/>
            <person name="Fujiwara M."/>
            <person name="Mori M."/>
            <person name="Tomita M."/>
            <person name="Arakawa K."/>
        </authorList>
    </citation>
    <scope>NUCLEOTIDE SEQUENCE [LARGE SCALE GENOMIC DNA]</scope>
</reference>
<protein>
    <submittedName>
        <fullName evidence="1">Uncharacterized protein</fullName>
    </submittedName>
</protein>
<evidence type="ECO:0000313" key="2">
    <source>
        <dbReference type="Proteomes" id="UP000499080"/>
    </source>
</evidence>
<name>A0A4Y2BTK2_ARAVE</name>
<dbReference type="EMBL" id="BGPR01000105">
    <property type="protein sequence ID" value="GBL94785.1"/>
    <property type="molecule type" value="Genomic_DNA"/>
</dbReference>
<dbReference type="Proteomes" id="UP000499080">
    <property type="component" value="Unassembled WGS sequence"/>
</dbReference>
<comment type="caution">
    <text evidence="1">The sequence shown here is derived from an EMBL/GenBank/DDBJ whole genome shotgun (WGS) entry which is preliminary data.</text>
</comment>
<evidence type="ECO:0000313" key="1">
    <source>
        <dbReference type="EMBL" id="GBL94785.1"/>
    </source>
</evidence>
<sequence length="109" mass="12791">MPDLFITVETVDRTVARKQPMSERLQVRAVRLSFLTKRLRNLNRATTLDFVYNLRILKLGNDPEVLWDEPIGTLQMNVSTVSKMVANRWRVKHVQHPEMITSFERPDDV</sequence>
<dbReference type="AlphaFoldDB" id="A0A4Y2BTK2"/>
<organism evidence="1 2">
    <name type="scientific">Araneus ventricosus</name>
    <name type="common">Orbweaver spider</name>
    <name type="synonym">Epeira ventricosa</name>
    <dbReference type="NCBI Taxonomy" id="182803"/>
    <lineage>
        <taxon>Eukaryota</taxon>
        <taxon>Metazoa</taxon>
        <taxon>Ecdysozoa</taxon>
        <taxon>Arthropoda</taxon>
        <taxon>Chelicerata</taxon>
        <taxon>Arachnida</taxon>
        <taxon>Araneae</taxon>
        <taxon>Araneomorphae</taxon>
        <taxon>Entelegynae</taxon>
        <taxon>Araneoidea</taxon>
        <taxon>Araneidae</taxon>
        <taxon>Araneus</taxon>
    </lineage>
</organism>
<gene>
    <name evidence="1" type="ORF">AVEN_244764_1</name>
</gene>
<proteinExistence type="predicted"/>